<feature type="region of interest" description="Disordered" evidence="1">
    <location>
        <begin position="216"/>
        <end position="250"/>
    </location>
</feature>
<feature type="region of interest" description="Disordered" evidence="1">
    <location>
        <begin position="190"/>
        <end position="209"/>
    </location>
</feature>
<reference evidence="2" key="1">
    <citation type="submission" date="2014-03" db="EMBL/GenBank/DDBJ databases">
        <authorList>
            <person name="Casaregola S."/>
        </authorList>
    </citation>
    <scope>NUCLEOTIDE SEQUENCE [LARGE SCALE GENOMIC DNA]</scope>
    <source>
        <strain evidence="2">CLIB 918</strain>
    </source>
</reference>
<protein>
    <submittedName>
        <fullName evidence="2">Uncharacterized protein</fullName>
    </submittedName>
</protein>
<feature type="compositionally biased region" description="Polar residues" evidence="1">
    <location>
        <begin position="236"/>
        <end position="250"/>
    </location>
</feature>
<dbReference type="Proteomes" id="UP000242525">
    <property type="component" value="Unassembled WGS sequence"/>
</dbReference>
<evidence type="ECO:0000313" key="2">
    <source>
        <dbReference type="EMBL" id="CDO52356.1"/>
    </source>
</evidence>
<sequence length="292" mass="30482">MTTFLRVISCGLIDLHHQDSQHPNGHTPGMISSAIDSVAARVNSISSSSNNVTSASGTAPNSPTRKNKRLSGQHIVSRLSRRRHWSKNGPSGCGNRGSTQGPSTAGASNSSTSGPGLMGAMGEDFRIRDEDIAVSAYQPSYAGSIASSMTRPHLSLTNTSSAFHEVGSSTLTPPPMPDLETAMATAVSDPSLGARPALPTADNTNSGDELATTVSTVTSTRSISNGNSNNGRTSAGVRTSPKSMSFTSNTMTVTPLTSPRASTTIERNNLKPDHIHNHALVVDTALDRHFGF</sequence>
<evidence type="ECO:0000313" key="3">
    <source>
        <dbReference type="Proteomes" id="UP000242525"/>
    </source>
</evidence>
<feature type="compositionally biased region" description="Low complexity" evidence="1">
    <location>
        <begin position="101"/>
        <end position="115"/>
    </location>
</feature>
<organism evidence="2 3">
    <name type="scientific">Geotrichum candidum</name>
    <name type="common">Oospora lactis</name>
    <name type="synonym">Dipodascus geotrichum</name>
    <dbReference type="NCBI Taxonomy" id="1173061"/>
    <lineage>
        <taxon>Eukaryota</taxon>
        <taxon>Fungi</taxon>
        <taxon>Dikarya</taxon>
        <taxon>Ascomycota</taxon>
        <taxon>Saccharomycotina</taxon>
        <taxon>Dipodascomycetes</taxon>
        <taxon>Dipodascales</taxon>
        <taxon>Dipodascaceae</taxon>
        <taxon>Geotrichum</taxon>
    </lineage>
</organism>
<keyword evidence="3" id="KW-1185">Reference proteome</keyword>
<proteinExistence type="predicted"/>
<dbReference type="EMBL" id="CCBN010000003">
    <property type="protein sequence ID" value="CDO52356.1"/>
    <property type="molecule type" value="Genomic_DNA"/>
</dbReference>
<evidence type="ECO:0000256" key="1">
    <source>
        <dbReference type="SAM" id="MobiDB-lite"/>
    </source>
</evidence>
<dbReference type="AlphaFoldDB" id="A0A0J9X580"/>
<comment type="caution">
    <text evidence="2">The sequence shown here is derived from an EMBL/GenBank/DDBJ whole genome shotgun (WGS) entry which is preliminary data.</text>
</comment>
<name>A0A0J9X580_GEOCN</name>
<accession>A0A0J9X580</accession>
<feature type="compositionally biased region" description="Low complexity" evidence="1">
    <location>
        <begin position="216"/>
        <end position="234"/>
    </location>
</feature>
<gene>
    <name evidence="2" type="ORF">BN980_GECA03s00593g</name>
</gene>
<feature type="region of interest" description="Disordered" evidence="1">
    <location>
        <begin position="46"/>
        <end position="121"/>
    </location>
</feature>
<feature type="compositionally biased region" description="Low complexity" evidence="1">
    <location>
        <begin position="46"/>
        <end position="56"/>
    </location>
</feature>